<sequence>MKQRSQKLTEGVYYQTQTSYSSMKKLSEEGEYLNEPKMLFGPYVPEEGLIHFPSQRGVGKSWLCMQLCIAVAGEWDSFLGEQINLHGNTLYINHELTANTMRRRSKRLYQHLPHPVGDQFKAMVFTTRAGLENELISLAGIVQKLQPRLIVLDNLRMAFTASDTNNNKETTRIMNMLLAFCDTSKAALIFTDHFRKHSSGQLTDSDLQSGSGIKTDLADGDFFLRRSCQDKNLRILKRGKSRHFEESESAKLIRLNPQTLWFELVEDDVNEAEHVGISGLKEKDEQKDMAQTLRSQGKNIMEIAKILGKGKSTIHRWLKIDDT</sequence>
<dbReference type="Gene3D" id="3.40.50.300">
    <property type="entry name" value="P-loop containing nucleotide triphosphate hydrolases"/>
    <property type="match status" value="1"/>
</dbReference>
<gene>
    <name evidence="1" type="ORF">Mucpa_0117</name>
</gene>
<dbReference type="InterPro" id="IPR027417">
    <property type="entry name" value="P-loop_NTPase"/>
</dbReference>
<organism evidence="1 2">
    <name type="scientific">Mucilaginibacter paludis DSM 18603</name>
    <dbReference type="NCBI Taxonomy" id="714943"/>
    <lineage>
        <taxon>Bacteria</taxon>
        <taxon>Pseudomonadati</taxon>
        <taxon>Bacteroidota</taxon>
        <taxon>Sphingobacteriia</taxon>
        <taxon>Sphingobacteriales</taxon>
        <taxon>Sphingobacteriaceae</taxon>
        <taxon>Mucilaginibacter</taxon>
    </lineage>
</organism>
<dbReference type="Pfam" id="PF13481">
    <property type="entry name" value="AAA_25"/>
    <property type="match status" value="1"/>
</dbReference>
<keyword evidence="2" id="KW-1185">Reference proteome</keyword>
<accession>H1YDY0</accession>
<dbReference type="RefSeq" id="WP_008503861.1">
    <property type="nucleotide sequence ID" value="NZ_CM001403.1"/>
</dbReference>
<protein>
    <recommendedName>
        <fullName evidence="3">AAA ATPase</fullName>
    </recommendedName>
</protein>
<dbReference type="HOGENOM" id="CLU_860028_0_0_10"/>
<reference evidence="1" key="1">
    <citation type="submission" date="2011-09" db="EMBL/GenBank/DDBJ databases">
        <title>The permanent draft genome of Mucilaginibacter paludis DSM 18603.</title>
        <authorList>
            <consortium name="US DOE Joint Genome Institute (JGI-PGF)"/>
            <person name="Lucas S."/>
            <person name="Han J."/>
            <person name="Lapidus A."/>
            <person name="Bruce D."/>
            <person name="Goodwin L."/>
            <person name="Pitluck S."/>
            <person name="Peters L."/>
            <person name="Kyrpides N."/>
            <person name="Mavromatis K."/>
            <person name="Ivanova N."/>
            <person name="Mikhailova N."/>
            <person name="Held B."/>
            <person name="Detter J.C."/>
            <person name="Tapia R."/>
            <person name="Han C."/>
            <person name="Land M."/>
            <person name="Hauser L."/>
            <person name="Markowitz V."/>
            <person name="Cheng J.-F."/>
            <person name="Hugenholtz P."/>
            <person name="Woyke T."/>
            <person name="Wu D."/>
            <person name="Tindall B."/>
            <person name="Brambilla E."/>
            <person name="Klenk H.-P."/>
            <person name="Eisen J.A."/>
        </authorList>
    </citation>
    <scope>NUCLEOTIDE SEQUENCE [LARGE SCALE GENOMIC DNA]</scope>
    <source>
        <strain evidence="1">DSM 18603</strain>
    </source>
</reference>
<proteinExistence type="predicted"/>
<dbReference type="Proteomes" id="UP000002774">
    <property type="component" value="Chromosome"/>
</dbReference>
<dbReference type="eggNOG" id="ENOG5033RID">
    <property type="taxonomic scope" value="Bacteria"/>
</dbReference>
<evidence type="ECO:0008006" key="3">
    <source>
        <dbReference type="Google" id="ProtNLM"/>
    </source>
</evidence>
<name>H1YDY0_9SPHI</name>
<dbReference type="STRING" id="714943.Mucpa_0117"/>
<dbReference type="OrthoDB" id="9801888at2"/>
<evidence type="ECO:0000313" key="2">
    <source>
        <dbReference type="Proteomes" id="UP000002774"/>
    </source>
</evidence>
<evidence type="ECO:0000313" key="1">
    <source>
        <dbReference type="EMBL" id="EHQ24320.1"/>
    </source>
</evidence>
<dbReference type="EMBL" id="CM001403">
    <property type="protein sequence ID" value="EHQ24320.1"/>
    <property type="molecule type" value="Genomic_DNA"/>
</dbReference>
<dbReference type="AlphaFoldDB" id="H1YDY0"/>
<dbReference type="SUPFAM" id="SSF52540">
    <property type="entry name" value="P-loop containing nucleoside triphosphate hydrolases"/>
    <property type="match status" value="1"/>
</dbReference>